<evidence type="ECO:0000256" key="4">
    <source>
        <dbReference type="SAM" id="SignalP"/>
    </source>
</evidence>
<dbReference type="GO" id="GO:0033897">
    <property type="term" value="F:ribonuclease T2 activity"/>
    <property type="evidence" value="ECO:0007669"/>
    <property type="project" value="InterPro"/>
</dbReference>
<dbReference type="EMBL" id="HBNR01053772">
    <property type="protein sequence ID" value="CAE4619336.1"/>
    <property type="molecule type" value="Transcribed_RNA"/>
</dbReference>
<dbReference type="GO" id="GO:0003723">
    <property type="term" value="F:RNA binding"/>
    <property type="evidence" value="ECO:0007669"/>
    <property type="project" value="InterPro"/>
</dbReference>
<evidence type="ECO:0000313" key="5">
    <source>
        <dbReference type="EMBL" id="CAE4619336.1"/>
    </source>
</evidence>
<dbReference type="Pfam" id="PF00445">
    <property type="entry name" value="Ribonuclease_T2"/>
    <property type="match status" value="1"/>
</dbReference>
<dbReference type="InterPro" id="IPR033130">
    <property type="entry name" value="RNase_T2_His_AS_2"/>
</dbReference>
<name>A0A7S4RMB8_9DINO</name>
<reference evidence="5" key="1">
    <citation type="submission" date="2021-01" db="EMBL/GenBank/DDBJ databases">
        <authorList>
            <person name="Corre E."/>
            <person name="Pelletier E."/>
            <person name="Niang G."/>
            <person name="Scheremetjew M."/>
            <person name="Finn R."/>
            <person name="Kale V."/>
            <person name="Holt S."/>
            <person name="Cochrane G."/>
            <person name="Meng A."/>
            <person name="Brown T."/>
            <person name="Cohen L."/>
        </authorList>
    </citation>
    <scope>NUCLEOTIDE SEQUENCE</scope>
    <source>
        <strain evidence="5">CCMP3105</strain>
    </source>
</reference>
<feature type="region of interest" description="Disordered" evidence="3">
    <location>
        <begin position="193"/>
        <end position="215"/>
    </location>
</feature>
<feature type="chain" id="PRO_5030768042" evidence="4">
    <location>
        <begin position="22"/>
        <end position="254"/>
    </location>
</feature>
<feature type="signal peptide" evidence="4">
    <location>
        <begin position="1"/>
        <end position="21"/>
    </location>
</feature>
<evidence type="ECO:0000256" key="2">
    <source>
        <dbReference type="RuleBase" id="RU004328"/>
    </source>
</evidence>
<organism evidence="5">
    <name type="scientific">Alexandrium monilatum</name>
    <dbReference type="NCBI Taxonomy" id="311494"/>
    <lineage>
        <taxon>Eukaryota</taxon>
        <taxon>Sar</taxon>
        <taxon>Alveolata</taxon>
        <taxon>Dinophyceae</taxon>
        <taxon>Gonyaulacales</taxon>
        <taxon>Pyrocystaceae</taxon>
        <taxon>Alexandrium</taxon>
    </lineage>
</organism>
<dbReference type="Gene3D" id="3.90.730.10">
    <property type="entry name" value="Ribonuclease T2-like"/>
    <property type="match status" value="1"/>
</dbReference>
<gene>
    <name evidence="5" type="ORF">AMON00008_LOCUS37756</name>
</gene>
<proteinExistence type="inferred from homology"/>
<dbReference type="InterPro" id="IPR001568">
    <property type="entry name" value="RNase_T2-like"/>
</dbReference>
<evidence type="ECO:0000256" key="1">
    <source>
        <dbReference type="ARBA" id="ARBA00007469"/>
    </source>
</evidence>
<keyword evidence="4" id="KW-0732">Signal</keyword>
<dbReference type="SUPFAM" id="SSF55895">
    <property type="entry name" value="Ribonuclease Rh-like"/>
    <property type="match status" value="1"/>
</dbReference>
<evidence type="ECO:0000256" key="3">
    <source>
        <dbReference type="SAM" id="MobiDB-lite"/>
    </source>
</evidence>
<dbReference type="PROSITE" id="PS00531">
    <property type="entry name" value="RNASE_T2_2"/>
    <property type="match status" value="1"/>
</dbReference>
<comment type="similarity">
    <text evidence="1 2">Belongs to the RNase T2 family.</text>
</comment>
<protein>
    <submittedName>
        <fullName evidence="5">Uncharacterized protein</fullName>
    </submittedName>
</protein>
<dbReference type="AlphaFoldDB" id="A0A7S4RMB8"/>
<accession>A0A7S4RMB8</accession>
<dbReference type="InterPro" id="IPR036430">
    <property type="entry name" value="RNase_T2-like_sf"/>
</dbReference>
<sequence length="254" mass="26987">MAGRLSLSSVSAALLLGVARGSPYMKCGEGVHLCGVLTLESGLGSGAYHHHQVGVHGLWPETGHNGNSECIRPKNSTADPTKVYPCYHQASHSTAQLLWFERHEWEKHGACAGVADEHDYFTQVCSLTQAPAKTMEDARLAGRDLQGMADALSKAGYPIWYVDSETEQVLLAACAGSDHRWVISEAADFPSKCAGGRPSPGPSPSPGPAGTCVHGQRGPRCHSDSDCSGLKGCVRCSHHGHCTDVPIFESEMLV</sequence>